<organism evidence="2 3">
    <name type="scientific">Dictyobacter formicarum</name>
    <dbReference type="NCBI Taxonomy" id="2778368"/>
    <lineage>
        <taxon>Bacteria</taxon>
        <taxon>Bacillati</taxon>
        <taxon>Chloroflexota</taxon>
        <taxon>Ktedonobacteria</taxon>
        <taxon>Ktedonobacterales</taxon>
        <taxon>Dictyobacteraceae</taxon>
        <taxon>Dictyobacter</taxon>
    </lineage>
</organism>
<protein>
    <recommendedName>
        <fullName evidence="1">Transposase InsH N-terminal domain-containing protein</fullName>
    </recommendedName>
</protein>
<evidence type="ECO:0000259" key="1">
    <source>
        <dbReference type="Pfam" id="PF05598"/>
    </source>
</evidence>
<evidence type="ECO:0000313" key="2">
    <source>
        <dbReference type="EMBL" id="GHO85113.1"/>
    </source>
</evidence>
<sequence>MSMYAHELGSIPEETARVAHAACRKGTLAMRLRDTLSDLYQDRHFAALYPATGQPAYEPWRVALVTVLQYAEGLTDRQAANAVRERIDWKYALGLALTDAGFDFSLLSEFRTRLIESQQETLLLDRLLQVCQERGWLKAGGKQRTDSTHVLARIRSLSNLECVGETLRATLEELASRAPDWLVEHITPQWFERYRHRVENYRLPKAEQQRKALAQQIGADGVHLLQALEQPDAPERLNELACVQILRQVWQQ</sequence>
<dbReference type="Pfam" id="PF05598">
    <property type="entry name" value="DUF772"/>
    <property type="match status" value="1"/>
</dbReference>
<comment type="caution">
    <text evidence="2">The sequence shown here is derived from an EMBL/GenBank/DDBJ whole genome shotgun (WGS) entry which is preliminary data.</text>
</comment>
<dbReference type="PANTHER" id="PTHR35604">
    <property type="entry name" value="TRANSPOSASE INSH FOR INSERTION SEQUENCE ELEMENT IS5A-RELATED"/>
    <property type="match status" value="1"/>
</dbReference>
<reference evidence="2 3" key="1">
    <citation type="journal article" date="2021" name="Int. J. Syst. Evol. Microbiol.">
        <title>Reticulibacter mediterranei gen. nov., sp. nov., within the new family Reticulibacteraceae fam. nov., and Ktedonospora formicarum gen. nov., sp. nov., Ktedonobacter robiniae sp. nov., Dictyobacter formicarum sp. nov. and Dictyobacter arantiisoli sp. nov., belonging to the class Ktedonobacteria.</title>
        <authorList>
            <person name="Yabe S."/>
            <person name="Zheng Y."/>
            <person name="Wang C.M."/>
            <person name="Sakai Y."/>
            <person name="Abe K."/>
            <person name="Yokota A."/>
            <person name="Donadio S."/>
            <person name="Cavaletti L."/>
            <person name="Monciardini P."/>
        </authorList>
    </citation>
    <scope>NUCLEOTIDE SEQUENCE [LARGE SCALE GENOMIC DNA]</scope>
    <source>
        <strain evidence="2 3">SOSP1-9</strain>
    </source>
</reference>
<accession>A0ABQ3VIB7</accession>
<name>A0ABQ3VIB7_9CHLR</name>
<dbReference type="InterPro" id="IPR008490">
    <property type="entry name" value="Transposase_InsH_N"/>
</dbReference>
<dbReference type="PANTHER" id="PTHR35604:SF2">
    <property type="entry name" value="TRANSPOSASE INSH FOR INSERTION SEQUENCE ELEMENT IS5A-RELATED"/>
    <property type="match status" value="1"/>
</dbReference>
<evidence type="ECO:0000313" key="3">
    <source>
        <dbReference type="Proteomes" id="UP000635565"/>
    </source>
</evidence>
<dbReference type="EMBL" id="BNJJ01000008">
    <property type="protein sequence ID" value="GHO85113.1"/>
    <property type="molecule type" value="Genomic_DNA"/>
</dbReference>
<dbReference type="Proteomes" id="UP000635565">
    <property type="component" value="Unassembled WGS sequence"/>
</dbReference>
<keyword evidence="3" id="KW-1185">Reference proteome</keyword>
<dbReference type="RefSeq" id="WP_201362742.1">
    <property type="nucleotide sequence ID" value="NZ_BNJJ01000008.1"/>
</dbReference>
<feature type="domain" description="Transposase InsH N-terminal" evidence="1">
    <location>
        <begin position="32"/>
        <end position="113"/>
    </location>
</feature>
<proteinExistence type="predicted"/>
<gene>
    <name evidence="2" type="ORF">KSZ_31190</name>
</gene>